<gene>
    <name evidence="2" type="ORF">FZC76_14650</name>
</gene>
<dbReference type="Pfam" id="PF04167">
    <property type="entry name" value="DUF402"/>
    <property type="match status" value="1"/>
</dbReference>
<dbReference type="PANTHER" id="PTHR41271:SF1">
    <property type="entry name" value="DUF402 DOMAIN-CONTAINING PROTEIN"/>
    <property type="match status" value="1"/>
</dbReference>
<evidence type="ECO:0000313" key="2">
    <source>
        <dbReference type="EMBL" id="TYS67797.1"/>
    </source>
</evidence>
<protein>
    <submittedName>
        <fullName evidence="2">DUF402 domain-containing protein</fullName>
    </submittedName>
</protein>
<dbReference type="RefSeq" id="WP_148988906.1">
    <property type="nucleotide sequence ID" value="NZ_VTEV01000005.1"/>
</dbReference>
<proteinExistence type="predicted"/>
<evidence type="ECO:0000313" key="3">
    <source>
        <dbReference type="Proteomes" id="UP000322524"/>
    </source>
</evidence>
<feature type="domain" description="DUF402" evidence="1">
    <location>
        <begin position="52"/>
        <end position="161"/>
    </location>
</feature>
<sequence>MLKRRHGDRSEWKRILKRQYTQKFVDIDAFRGYITLLQIHKVTEPLTVKYEEKSICIVDDGYMWLQHFPSDEHYSLTTMFDVSGEVVQWYIDITNENGIENNLPYTDDLFLDIIVLSSGEVIQKDADELEEALIQGTINQAQYQLAWAEANKITQQIENNHFQLMGLAKSHLKILLED</sequence>
<dbReference type="OrthoDB" id="2002222at2"/>
<dbReference type="Proteomes" id="UP000322524">
    <property type="component" value="Unassembled WGS sequence"/>
</dbReference>
<organism evidence="2 3">
    <name type="scientific">Sutcliffiella horikoshii</name>
    <dbReference type="NCBI Taxonomy" id="79883"/>
    <lineage>
        <taxon>Bacteria</taxon>
        <taxon>Bacillati</taxon>
        <taxon>Bacillota</taxon>
        <taxon>Bacilli</taxon>
        <taxon>Bacillales</taxon>
        <taxon>Bacillaceae</taxon>
        <taxon>Sutcliffiella</taxon>
    </lineage>
</organism>
<evidence type="ECO:0000259" key="1">
    <source>
        <dbReference type="Pfam" id="PF04167"/>
    </source>
</evidence>
<dbReference type="SUPFAM" id="SSF159234">
    <property type="entry name" value="FomD-like"/>
    <property type="match status" value="1"/>
</dbReference>
<dbReference type="EMBL" id="VTEV01000005">
    <property type="protein sequence ID" value="TYS67797.1"/>
    <property type="molecule type" value="Genomic_DNA"/>
</dbReference>
<accession>A0A5D4SWJ0</accession>
<dbReference type="PANTHER" id="PTHR41271">
    <property type="entry name" value="DUF402 DOMAIN-CONTAINING PROTEIN"/>
    <property type="match status" value="1"/>
</dbReference>
<dbReference type="InterPro" id="IPR007295">
    <property type="entry name" value="DUF402"/>
</dbReference>
<reference evidence="2 3" key="1">
    <citation type="submission" date="2019-08" db="EMBL/GenBank/DDBJ databases">
        <title>Bacillus genomes from the desert of Cuatro Cienegas, Coahuila.</title>
        <authorList>
            <person name="Olmedo-Alvarez G."/>
        </authorList>
    </citation>
    <scope>NUCLEOTIDE SEQUENCE [LARGE SCALE GENOMIC DNA]</scope>
    <source>
        <strain evidence="2 3">CH28_1T</strain>
    </source>
</reference>
<comment type="caution">
    <text evidence="2">The sequence shown here is derived from an EMBL/GenBank/DDBJ whole genome shotgun (WGS) entry which is preliminary data.</text>
</comment>
<dbReference type="AlphaFoldDB" id="A0A5D4SWJ0"/>
<dbReference type="InterPro" id="IPR035930">
    <property type="entry name" value="FomD-like_sf"/>
</dbReference>
<name>A0A5D4SWJ0_9BACI</name>
<dbReference type="Gene3D" id="2.40.380.10">
    <property type="entry name" value="FomD-like"/>
    <property type="match status" value="1"/>
</dbReference>